<dbReference type="OrthoDB" id="9800754at2"/>
<dbReference type="STRING" id="1855912.LuPra_02943"/>
<accession>A0A143PPH9</accession>
<dbReference type="Gene3D" id="3.40.50.1820">
    <property type="entry name" value="alpha/beta hydrolase"/>
    <property type="match status" value="1"/>
</dbReference>
<dbReference type="PIRSF" id="PIRSF000443">
    <property type="entry name" value="Homoser_Ac_trans"/>
    <property type="match status" value="1"/>
</dbReference>
<evidence type="ECO:0000256" key="3">
    <source>
        <dbReference type="PIRSR" id="PIRSR000443-1"/>
    </source>
</evidence>
<dbReference type="InterPro" id="IPR000073">
    <property type="entry name" value="AB_hydrolase_1"/>
</dbReference>
<dbReference type="HAMAP" id="MF_00296">
    <property type="entry name" value="MetX_acyltransf"/>
    <property type="match status" value="1"/>
</dbReference>
<reference evidence="6" key="2">
    <citation type="submission" date="2016-04" db="EMBL/GenBank/DDBJ databases">
        <title>First Complete Genome Sequence of a Subdivision 6 Acidobacterium.</title>
        <authorList>
            <person name="Huang S."/>
            <person name="Vieira S."/>
            <person name="Bunk B."/>
            <person name="Riedel T."/>
            <person name="Sproeer C."/>
            <person name="Overmann J."/>
        </authorList>
    </citation>
    <scope>NUCLEOTIDE SEQUENCE [LARGE SCALE GENOMIC DNA]</scope>
    <source>
        <strain evidence="6">DSM 100886 HEG_-6_39</strain>
    </source>
</reference>
<dbReference type="UniPathway" id="UPA00051">
    <property type="reaction ID" value="UER00074"/>
</dbReference>
<dbReference type="GO" id="GO:0005737">
    <property type="term" value="C:cytoplasm"/>
    <property type="evidence" value="ECO:0007669"/>
    <property type="project" value="UniProtKB-SubCell"/>
</dbReference>
<dbReference type="Pfam" id="PF00561">
    <property type="entry name" value="Abhydrolase_1"/>
    <property type="match status" value="1"/>
</dbReference>
<comment type="catalytic activity">
    <reaction evidence="2">
        <text>L-homoserine + acetyl-CoA = O-acetyl-L-homoserine + CoA</text>
        <dbReference type="Rhea" id="RHEA:13701"/>
        <dbReference type="ChEBI" id="CHEBI:57287"/>
        <dbReference type="ChEBI" id="CHEBI:57288"/>
        <dbReference type="ChEBI" id="CHEBI:57476"/>
        <dbReference type="ChEBI" id="CHEBI:57716"/>
        <dbReference type="EC" id="2.3.1.31"/>
    </reaction>
</comment>
<dbReference type="RefSeq" id="WP_110171447.1">
    <property type="nucleotide sequence ID" value="NZ_CP015136.1"/>
</dbReference>
<dbReference type="PANTHER" id="PTHR32268">
    <property type="entry name" value="HOMOSERINE O-ACETYLTRANSFERASE"/>
    <property type="match status" value="1"/>
</dbReference>
<feature type="domain" description="AB hydrolase-1" evidence="4">
    <location>
        <begin position="45"/>
        <end position="325"/>
    </location>
</feature>
<dbReference type="GO" id="GO:0009092">
    <property type="term" value="P:homoserine metabolic process"/>
    <property type="evidence" value="ECO:0007669"/>
    <property type="project" value="TreeGrafter"/>
</dbReference>
<comment type="function">
    <text evidence="2">Transfers an acetyl group from acetyl-CoA to L-homoserine, forming acetyl-L-homoserine.</text>
</comment>
<evidence type="ECO:0000259" key="4">
    <source>
        <dbReference type="Pfam" id="PF00561"/>
    </source>
</evidence>
<keyword evidence="2 5" id="KW-0012">Acyltransferase</keyword>
<dbReference type="PANTHER" id="PTHR32268:SF11">
    <property type="entry name" value="HOMOSERINE O-ACETYLTRANSFERASE"/>
    <property type="match status" value="1"/>
</dbReference>
<dbReference type="EC" id="2.3.1.31" evidence="2"/>
<keyword evidence="1 2" id="KW-0808">Transferase</keyword>
<dbReference type="Proteomes" id="UP000076079">
    <property type="component" value="Chromosome"/>
</dbReference>
<organism evidence="5 6">
    <name type="scientific">Luteitalea pratensis</name>
    <dbReference type="NCBI Taxonomy" id="1855912"/>
    <lineage>
        <taxon>Bacteria</taxon>
        <taxon>Pseudomonadati</taxon>
        <taxon>Acidobacteriota</taxon>
        <taxon>Vicinamibacteria</taxon>
        <taxon>Vicinamibacterales</taxon>
        <taxon>Vicinamibacteraceae</taxon>
        <taxon>Luteitalea</taxon>
    </lineage>
</organism>
<comment type="subunit">
    <text evidence="2">Homodimer.</text>
</comment>
<feature type="active site" evidence="2 3">
    <location>
        <position position="291"/>
    </location>
</feature>
<dbReference type="KEGG" id="abac:LuPra_02943"/>
<proteinExistence type="inferred from homology"/>
<dbReference type="GO" id="GO:0009086">
    <property type="term" value="P:methionine biosynthetic process"/>
    <property type="evidence" value="ECO:0007669"/>
    <property type="project" value="UniProtKB-UniRule"/>
</dbReference>
<evidence type="ECO:0000256" key="1">
    <source>
        <dbReference type="ARBA" id="ARBA00022679"/>
    </source>
</evidence>
<keyword evidence="2" id="KW-0028">Amino-acid biosynthesis</keyword>
<dbReference type="EMBL" id="CP015136">
    <property type="protein sequence ID" value="AMY09719.1"/>
    <property type="molecule type" value="Genomic_DNA"/>
</dbReference>
<dbReference type="InterPro" id="IPR029058">
    <property type="entry name" value="AB_hydrolase_fold"/>
</dbReference>
<gene>
    <name evidence="5" type="primary">metX_2</name>
    <name evidence="2" type="synonym">metXA</name>
    <name evidence="5" type="ORF">LuPra_02943</name>
</gene>
<keyword evidence="6" id="KW-1185">Reference proteome</keyword>
<evidence type="ECO:0000313" key="5">
    <source>
        <dbReference type="EMBL" id="AMY09719.1"/>
    </source>
</evidence>
<keyword evidence="2" id="KW-0963">Cytoplasm</keyword>
<name>A0A143PPH9_LUTPR</name>
<comment type="subcellular location">
    <subcellularLocation>
        <location evidence="2">Cytoplasm</location>
    </subcellularLocation>
</comment>
<dbReference type="PATRIC" id="fig|1813736.3.peg.3137"/>
<feature type="active site" evidence="2 3">
    <location>
        <position position="320"/>
    </location>
</feature>
<dbReference type="AlphaFoldDB" id="A0A143PPH9"/>
<protein>
    <recommendedName>
        <fullName evidence="2">Homoserine O-acetyltransferase</fullName>
        <shortName evidence="2">HAT</shortName>
        <ecNumber evidence="2">2.3.1.31</ecNumber>
    </recommendedName>
    <alternativeName>
        <fullName evidence="2">Homoserine transacetylase</fullName>
        <shortName evidence="2">HTA</shortName>
    </alternativeName>
</protein>
<evidence type="ECO:0000313" key="6">
    <source>
        <dbReference type="Proteomes" id="UP000076079"/>
    </source>
</evidence>
<feature type="active site" description="Nucleophile" evidence="2 3">
    <location>
        <position position="141"/>
    </location>
</feature>
<feature type="binding site" evidence="2">
    <location>
        <position position="204"/>
    </location>
    <ligand>
        <name>substrate</name>
    </ligand>
</feature>
<reference evidence="5 6" key="1">
    <citation type="journal article" date="2016" name="Genome Announc.">
        <title>First Complete Genome Sequence of a Subdivision 6 Acidobacterium Strain.</title>
        <authorList>
            <person name="Huang S."/>
            <person name="Vieira S."/>
            <person name="Bunk B."/>
            <person name="Riedel T."/>
            <person name="Sproer C."/>
            <person name="Overmann J."/>
        </authorList>
    </citation>
    <scope>NUCLEOTIDE SEQUENCE [LARGE SCALE GENOMIC DNA]</scope>
    <source>
        <strain evidence="6">DSM 100886 HEG_-6_39</strain>
    </source>
</reference>
<sequence>MNVPVITGRLQHVLHAPFTVESGAVLPRVTVTYQTWGELAPAGDNAVLVCHALTGSADVADWWGALIGPAGALDPARDFIICSNTLGSCYGTTGPGSPEWDAVFGAQPEAPAVTVRDVVHVQRALLEALGVRRLRLVIGGSMGGMQALEWALLYPDLVEAIAVLAAPAVHAPWAVALAEVQRQAIFADPEWPLGRAARGLATARMMGMISYRSAQAFETRFAAGRLDPAQPYVTRWLHRHGARLVNRFDARAYVTLTHVLDSHDVGRGRGGVPAALAQLQQPALVVAIDTDVLYLPHEMRALAAALPRGELCWLTSPHGHDAFLIEQEIVLRAVREFRASIR</sequence>
<dbReference type="GO" id="GO:0004414">
    <property type="term" value="F:homoserine O-acetyltransferase activity"/>
    <property type="evidence" value="ECO:0007669"/>
    <property type="project" value="UniProtKB-UniRule"/>
</dbReference>
<dbReference type="NCBIfam" id="NF001209">
    <property type="entry name" value="PRK00175.1"/>
    <property type="match status" value="1"/>
</dbReference>
<dbReference type="InterPro" id="IPR008220">
    <property type="entry name" value="HAT_MetX-like"/>
</dbReference>
<feature type="binding site" evidence="2">
    <location>
        <position position="321"/>
    </location>
    <ligand>
        <name>substrate</name>
    </ligand>
</feature>
<evidence type="ECO:0000256" key="2">
    <source>
        <dbReference type="HAMAP-Rule" id="MF_00296"/>
    </source>
</evidence>
<comment type="pathway">
    <text evidence="2">Amino-acid biosynthesis; L-methionine biosynthesis via de novo pathway; O-acetyl-L-homoserine from L-homoserine: step 1/1.</text>
</comment>
<dbReference type="NCBIfam" id="TIGR01392">
    <property type="entry name" value="homoserO_Ac_trn"/>
    <property type="match status" value="1"/>
</dbReference>
<dbReference type="SUPFAM" id="SSF53474">
    <property type="entry name" value="alpha/beta-Hydrolases"/>
    <property type="match status" value="1"/>
</dbReference>
<comment type="caution">
    <text evidence="2">Lacks conserved residue(s) required for the propagation of feature annotation.</text>
</comment>
<keyword evidence="2" id="KW-0486">Methionine biosynthesis</keyword>
<comment type="similarity">
    <text evidence="2">Belongs to the AB hydrolase superfamily. MetX family.</text>
</comment>